<feature type="region of interest" description="Disordered" evidence="1">
    <location>
        <begin position="1"/>
        <end position="127"/>
    </location>
</feature>
<feature type="compositionally biased region" description="Low complexity" evidence="1">
    <location>
        <begin position="101"/>
        <end position="112"/>
    </location>
</feature>
<evidence type="ECO:0000313" key="3">
    <source>
        <dbReference type="Proteomes" id="UP001497482"/>
    </source>
</evidence>
<feature type="compositionally biased region" description="Low complexity" evidence="1">
    <location>
        <begin position="82"/>
        <end position="93"/>
    </location>
</feature>
<proteinExistence type="predicted"/>
<dbReference type="Proteomes" id="UP001497482">
    <property type="component" value="Chromosome 7"/>
</dbReference>
<feature type="compositionally biased region" description="Basic residues" evidence="1">
    <location>
        <begin position="30"/>
        <end position="41"/>
    </location>
</feature>
<evidence type="ECO:0000313" key="2">
    <source>
        <dbReference type="EMBL" id="CAL1611716.1"/>
    </source>
</evidence>
<feature type="compositionally biased region" description="Low complexity" evidence="1">
    <location>
        <begin position="1"/>
        <end position="18"/>
    </location>
</feature>
<gene>
    <name evidence="2" type="ORF">KC01_LOCUS38107</name>
</gene>
<reference evidence="2 3" key="1">
    <citation type="submission" date="2024-04" db="EMBL/GenBank/DDBJ databases">
        <authorList>
            <person name="Waldvogel A.-M."/>
            <person name="Schoenle A."/>
        </authorList>
    </citation>
    <scope>NUCLEOTIDE SEQUENCE [LARGE SCALE GENOMIC DNA]</scope>
</reference>
<evidence type="ECO:0000256" key="1">
    <source>
        <dbReference type="SAM" id="MobiDB-lite"/>
    </source>
</evidence>
<accession>A0AAV2MF59</accession>
<organism evidence="2 3">
    <name type="scientific">Knipowitschia caucasica</name>
    <name type="common">Caucasian dwarf goby</name>
    <name type="synonym">Pomatoschistus caucasicus</name>
    <dbReference type="NCBI Taxonomy" id="637954"/>
    <lineage>
        <taxon>Eukaryota</taxon>
        <taxon>Metazoa</taxon>
        <taxon>Chordata</taxon>
        <taxon>Craniata</taxon>
        <taxon>Vertebrata</taxon>
        <taxon>Euteleostomi</taxon>
        <taxon>Actinopterygii</taxon>
        <taxon>Neopterygii</taxon>
        <taxon>Teleostei</taxon>
        <taxon>Neoteleostei</taxon>
        <taxon>Acanthomorphata</taxon>
        <taxon>Gobiaria</taxon>
        <taxon>Gobiiformes</taxon>
        <taxon>Gobioidei</taxon>
        <taxon>Gobiidae</taxon>
        <taxon>Gobiinae</taxon>
        <taxon>Knipowitschia</taxon>
    </lineage>
</organism>
<dbReference type="AlphaFoldDB" id="A0AAV2MF59"/>
<sequence length="291" mass="30292">MIKVPDAAAVHPDAPSPAKGGCERPWGPPPKHRGWPPHHAKTGAPGPRGESLSPSGGDQRDRGRSFCDSLYRGCGSRGGSRGRSFSDSFPRGCGSRGGSRGRSFSDSFPRGCGSRGGSRGRSSSDSLYRGCGKGAWAGVLGSRRPDTGAPSGVSQQTCPKERTTLSTWSWFGAEKFCSVEEIGSGEAFDLNEREGKIPRLEPGQGLHVTLAEGQPGSGPLGPSVAPAATAWAGFLWAPVSTCERVALLLTGVLVSSSSSLTVVPRPGPMKTTGFCVFLVWLRVLGTRLATG</sequence>
<keyword evidence="3" id="KW-1185">Reference proteome</keyword>
<name>A0AAV2MF59_KNICA</name>
<protein>
    <submittedName>
        <fullName evidence="2">Uncharacterized protein</fullName>
    </submittedName>
</protein>
<dbReference type="EMBL" id="OZ035829">
    <property type="protein sequence ID" value="CAL1611716.1"/>
    <property type="molecule type" value="Genomic_DNA"/>
</dbReference>